<dbReference type="Proteomes" id="UP000230069">
    <property type="component" value="Unassembled WGS sequence"/>
</dbReference>
<keyword evidence="10" id="KW-1185">Reference proteome</keyword>
<reference evidence="9 10" key="1">
    <citation type="submission" date="2017-09" db="EMBL/GenBank/DDBJ databases">
        <title>WGS assembly of Aquilegia coerulea Goldsmith.</title>
        <authorList>
            <person name="Hodges S."/>
            <person name="Kramer E."/>
            <person name="Nordborg M."/>
            <person name="Tomkins J."/>
            <person name="Borevitz J."/>
            <person name="Derieg N."/>
            <person name="Yan J."/>
            <person name="Mihaltcheva S."/>
            <person name="Hayes R.D."/>
            <person name="Rokhsar D."/>
        </authorList>
    </citation>
    <scope>NUCLEOTIDE SEQUENCE [LARGE SCALE GENOMIC DNA]</scope>
    <source>
        <strain evidence="10">cv. Goldsmith</strain>
    </source>
</reference>
<evidence type="ECO:0000256" key="1">
    <source>
        <dbReference type="ARBA" id="ARBA00004123"/>
    </source>
</evidence>
<keyword evidence="3" id="KW-0234">DNA repair</keyword>
<evidence type="ECO:0000259" key="7">
    <source>
        <dbReference type="Pfam" id="PF12253"/>
    </source>
</evidence>
<dbReference type="PANTHER" id="PTHR15272:SF0">
    <property type="entry name" value="CHROMATIN ASSEMBLY FACTOR 1 SUBUNIT A"/>
    <property type="match status" value="1"/>
</dbReference>
<feature type="coiled-coil region" evidence="5">
    <location>
        <begin position="27"/>
        <end position="54"/>
    </location>
</feature>
<dbReference type="OrthoDB" id="440676at2759"/>
<feature type="domain" description="Chromatin assembly factor 1 subunit A dimerization" evidence="7">
    <location>
        <begin position="483"/>
        <end position="547"/>
    </location>
</feature>
<keyword evidence="4" id="KW-0539">Nucleus</keyword>
<accession>A0A2G5CFP0</accession>
<evidence type="ECO:0000256" key="2">
    <source>
        <dbReference type="ARBA" id="ARBA00022763"/>
    </source>
</evidence>
<protein>
    <recommendedName>
        <fullName evidence="11">Chromatin assembly factor 1 subunit FAS1</fullName>
    </recommendedName>
</protein>
<dbReference type="GO" id="GO:0006281">
    <property type="term" value="P:DNA repair"/>
    <property type="evidence" value="ECO:0007669"/>
    <property type="project" value="UniProtKB-KW"/>
</dbReference>
<feature type="compositionally biased region" description="Acidic residues" evidence="6">
    <location>
        <begin position="518"/>
        <end position="534"/>
    </location>
</feature>
<dbReference type="GO" id="GO:0005634">
    <property type="term" value="C:nucleus"/>
    <property type="evidence" value="ECO:0007669"/>
    <property type="project" value="UniProtKB-SubCell"/>
</dbReference>
<dbReference type="AlphaFoldDB" id="A0A2G5CFP0"/>
<feature type="region of interest" description="Disordered" evidence="6">
    <location>
        <begin position="799"/>
        <end position="820"/>
    </location>
</feature>
<evidence type="ECO:0000313" key="9">
    <source>
        <dbReference type="EMBL" id="PIA29637.1"/>
    </source>
</evidence>
<proteinExistence type="predicted"/>
<feature type="compositionally biased region" description="Basic and acidic residues" evidence="6">
    <location>
        <begin position="271"/>
        <end position="310"/>
    </location>
</feature>
<feature type="domain" description="Chromatin assembly factor 1 subunit Cac1-like C-terminal" evidence="8">
    <location>
        <begin position="711"/>
        <end position="761"/>
    </location>
</feature>
<dbReference type="FunCoup" id="A0A2G5CFP0">
    <property type="interactions" value="620"/>
</dbReference>
<dbReference type="InterPro" id="IPR048800">
    <property type="entry name" value="Cac1-like_C"/>
</dbReference>
<evidence type="ECO:0000313" key="10">
    <source>
        <dbReference type="Proteomes" id="UP000230069"/>
    </source>
</evidence>
<dbReference type="STRING" id="218851.A0A2G5CFP0"/>
<feature type="region of interest" description="Disordered" evidence="6">
    <location>
        <begin position="271"/>
        <end position="314"/>
    </location>
</feature>
<feature type="region of interest" description="Disordered" evidence="6">
    <location>
        <begin position="505"/>
        <end position="599"/>
    </location>
</feature>
<evidence type="ECO:0008006" key="11">
    <source>
        <dbReference type="Google" id="ProtNLM"/>
    </source>
</evidence>
<dbReference type="GO" id="GO:0006334">
    <property type="term" value="P:nucleosome assembly"/>
    <property type="evidence" value="ECO:0007669"/>
    <property type="project" value="TreeGrafter"/>
</dbReference>
<dbReference type="InterPro" id="IPR022043">
    <property type="entry name" value="CAF1A_DD"/>
</dbReference>
<comment type="subcellular location">
    <subcellularLocation>
        <location evidence="1">Nucleus</location>
    </subcellularLocation>
</comment>
<dbReference type="EMBL" id="KZ305075">
    <property type="protein sequence ID" value="PIA29637.1"/>
    <property type="molecule type" value="Genomic_DNA"/>
</dbReference>
<dbReference type="GO" id="GO:0033186">
    <property type="term" value="C:CAF-1 complex"/>
    <property type="evidence" value="ECO:0007669"/>
    <property type="project" value="TreeGrafter"/>
</dbReference>
<evidence type="ECO:0000256" key="6">
    <source>
        <dbReference type="SAM" id="MobiDB-lite"/>
    </source>
</evidence>
<evidence type="ECO:0000256" key="4">
    <source>
        <dbReference type="ARBA" id="ARBA00023242"/>
    </source>
</evidence>
<keyword evidence="2" id="KW-0227">DNA damage</keyword>
<evidence type="ECO:0000256" key="3">
    <source>
        <dbReference type="ARBA" id="ARBA00023204"/>
    </source>
</evidence>
<name>A0A2G5CFP0_AQUCA</name>
<evidence type="ECO:0000259" key="8">
    <source>
        <dbReference type="Pfam" id="PF21796"/>
    </source>
</evidence>
<dbReference type="Pfam" id="PF21796">
    <property type="entry name" value="Cac1_C"/>
    <property type="match status" value="1"/>
</dbReference>
<dbReference type="EMBL" id="KZ305075">
    <property type="protein sequence ID" value="PIA29635.1"/>
    <property type="molecule type" value="Genomic_DNA"/>
</dbReference>
<keyword evidence="5" id="KW-0175">Coiled coil</keyword>
<evidence type="ECO:0000256" key="5">
    <source>
        <dbReference type="SAM" id="Coils"/>
    </source>
</evidence>
<sequence>MGDAMVIDVDGSKQIEQKVKKSKKRKLDSFLLENENKETRINELKKELDGLFKYFKEVSCEKVKLEETSTSSSPCTLNSVIACLLEESELPYSNLVEKIYDKVKDREGITLASVRASVLSVGQRSMYGIANADADILEDTSENCLWCWETRDMKHIPKAQRGFLTVRRTFRKKIHDRISAVSGMIAALQELDIHPTQKHNLMKASEKLVKVLNEVEIRKFVENMVQKSGVELAEKEAKLKEKVFVKELEKEKKRMEREHLKEKLQIEKEKRRLQDEAEKEEKVGDAEKKKINKRQQEGDQRRREKEEAQLKEQLSLKKQASLMERFFKKKTTNSGHQDDISSSKDMISDSPGKGDIKIGNAVTLSMDATFSLKDDMDSCDLYRLHRDAWNKLGCSIHSGDSRHWGMRQKPKIPLIKELKLQGSSSGPGASEKLTTANSAVCGDMLNVEKAVDGLVDNIPDDRLCLNNGDRLPTDIQICNRTKKLLQFDKSHRPAYYGTLSAKSNVIGPRHPLRKDPNLDYDVESDEEWEEEDPGESLSDCDKDEEEESLVEGIVRADDEGSEDGFLVPDGYLSENEGVQVDSKKTDLEDDPGSTPQCKQDSESEELRALFRQQKHIHNLTEQALQKNQPLIVSNLLHEKTTLLSGEDLSGTLKLEQLFLQALSLQPFPGGTPIEISADHNTIEEDQDIQESHCSGGNASGTPVANLLDKDLSKIVSCIQACSNGINNIIESLQQSFPASPKTQLRNKVREIADFVDNRWQVKKEILEKLGLSASPEKSGERTRGIAAFFSKRCLPPTGDPIKMDQISPHSCHKPEMRFHE</sequence>
<dbReference type="Pfam" id="PF12253">
    <property type="entry name" value="CAF1A_dimeriz"/>
    <property type="match status" value="1"/>
</dbReference>
<feature type="region of interest" description="Disordered" evidence="6">
    <location>
        <begin position="328"/>
        <end position="352"/>
    </location>
</feature>
<organism evidence="9 10">
    <name type="scientific">Aquilegia coerulea</name>
    <name type="common">Rocky mountain columbine</name>
    <dbReference type="NCBI Taxonomy" id="218851"/>
    <lineage>
        <taxon>Eukaryota</taxon>
        <taxon>Viridiplantae</taxon>
        <taxon>Streptophyta</taxon>
        <taxon>Embryophyta</taxon>
        <taxon>Tracheophyta</taxon>
        <taxon>Spermatophyta</taxon>
        <taxon>Magnoliopsida</taxon>
        <taxon>Ranunculales</taxon>
        <taxon>Ranunculaceae</taxon>
        <taxon>Thalictroideae</taxon>
        <taxon>Aquilegia</taxon>
    </lineage>
</organism>
<dbReference type="PANTHER" id="PTHR15272">
    <property type="entry name" value="CHROMATIN ASSEMBLY FACTOR 1 SUBUNIT A CAF-1 SUBUNIT A"/>
    <property type="match status" value="1"/>
</dbReference>
<gene>
    <name evidence="9" type="ORF">AQUCO_05800036v1</name>
</gene>